<evidence type="ECO:0000256" key="3">
    <source>
        <dbReference type="ARBA" id="ARBA00022603"/>
    </source>
</evidence>
<dbReference type="PIRSF" id="PIRSF004960">
    <property type="entry name" value="MtrH_MtxH"/>
    <property type="match status" value="1"/>
</dbReference>
<dbReference type="PATRIC" id="fig|66851.6.peg.1684"/>
<dbReference type="InterPro" id="IPR023467">
    <property type="entry name" value="MeTrfase_MtrH/MtxH"/>
</dbReference>
<reference evidence="7" key="1">
    <citation type="journal article" date="2016" name="Genome Announc.">
        <title>Draft Genome Sequences of Methanobrevibacter curvatus DSM11111, Methanobrevibacter cuticularis DSM11139, Methanobrevibacter filiformis DSM11501, and Methanobrevibacter oralis DSM7256.</title>
        <authorList>
            <person name="Poehlein A."/>
            <person name="Seedorf H."/>
        </authorList>
    </citation>
    <scope>NUCLEOTIDE SEQUENCE [LARGE SCALE GENOMIC DNA]</scope>
    <source>
        <strain evidence="7">DSM 7256 / JCM 30027 / ZR</strain>
    </source>
</reference>
<dbReference type="Proteomes" id="UP000077428">
    <property type="component" value="Unassembled WGS sequence"/>
</dbReference>
<dbReference type="EMBL" id="LWMU01000092">
    <property type="protein sequence ID" value="KZX11298.1"/>
    <property type="molecule type" value="Genomic_DNA"/>
</dbReference>
<dbReference type="NCBIfam" id="TIGR01114">
    <property type="entry name" value="mtrH"/>
    <property type="match status" value="1"/>
</dbReference>
<dbReference type="InterPro" id="IPR011005">
    <property type="entry name" value="Dihydropteroate_synth-like_sf"/>
</dbReference>
<dbReference type="GO" id="GO:0008168">
    <property type="term" value="F:methyltransferase activity"/>
    <property type="evidence" value="ECO:0007669"/>
    <property type="project" value="UniProtKB-KW"/>
</dbReference>
<organism evidence="6 7">
    <name type="scientific">Methanobrevibacter oralis</name>
    <dbReference type="NCBI Taxonomy" id="66851"/>
    <lineage>
        <taxon>Archaea</taxon>
        <taxon>Methanobacteriati</taxon>
        <taxon>Methanobacteriota</taxon>
        <taxon>Methanomada group</taxon>
        <taxon>Methanobacteria</taxon>
        <taxon>Methanobacteriales</taxon>
        <taxon>Methanobacteriaceae</taxon>
        <taxon>Methanobrevibacter</taxon>
    </lineage>
</organism>
<protein>
    <submittedName>
        <fullName evidence="6">Tetrahydromethanopterin S-methyltransferase subunit H</fullName>
    </submittedName>
</protein>
<comment type="similarity">
    <text evidence="1">Belongs to the MtrH family.</text>
</comment>
<dbReference type="SUPFAM" id="SSF51717">
    <property type="entry name" value="Dihydropteroate synthetase-like"/>
    <property type="match status" value="1"/>
</dbReference>
<evidence type="ECO:0000256" key="1">
    <source>
        <dbReference type="ARBA" id="ARBA00006230"/>
    </source>
</evidence>
<dbReference type="Pfam" id="PF02007">
    <property type="entry name" value="MtrH"/>
    <property type="match status" value="1"/>
</dbReference>
<evidence type="ECO:0000256" key="2">
    <source>
        <dbReference type="ARBA" id="ARBA00022563"/>
    </source>
</evidence>
<name>A0A165ZXN9_METOA</name>
<proteinExistence type="inferred from homology"/>
<evidence type="ECO:0000256" key="5">
    <source>
        <dbReference type="ARBA" id="ARBA00022967"/>
    </source>
</evidence>
<keyword evidence="4" id="KW-0808">Transferase</keyword>
<sequence>MFKFDKEQTVFDFAGVKMGGQPGEYPTVLAGTIFYGGHNIINDELTGDFDPARAETLLNDMITISETTGNPCIAQVFGQTEEAIVKYIEFVGEQCELPFLIDSTSGDARVAGAQYTDEVGLTERAIYNSINMAADKSELEALKETNIDASILLGFNPMNATVEGKIAMWENGDDGAYEKGLLEVADECGINKFMMDTAVTPLGQGAGVAGRTSFAEKAKWGYPVGSGIHNVPSAWDWLRDYKKEGHKDAFTVCDIGANILQVMCGGDFVLFGPIDNASIAFPAIAQTDMFIAEAAADLGTEAVESHPMNNLL</sequence>
<comment type="caution">
    <text evidence="6">The sequence shown here is derived from an EMBL/GenBank/DDBJ whole genome shotgun (WGS) entry which is preliminary data.</text>
</comment>
<dbReference type="GO" id="GO:0032259">
    <property type="term" value="P:methylation"/>
    <property type="evidence" value="ECO:0007669"/>
    <property type="project" value="UniProtKB-KW"/>
</dbReference>
<dbReference type="RefSeq" id="WP_063720493.1">
    <property type="nucleotide sequence ID" value="NZ_CAJVUI010000003.1"/>
</dbReference>
<evidence type="ECO:0000256" key="4">
    <source>
        <dbReference type="ARBA" id="ARBA00022679"/>
    </source>
</evidence>
<gene>
    <name evidence="6" type="ORF">MBORA_15430</name>
</gene>
<dbReference type="InterPro" id="IPR028342">
    <property type="entry name" value="MtrH"/>
</dbReference>
<dbReference type="AlphaFoldDB" id="A0A165ZXN9"/>
<keyword evidence="7" id="KW-1185">Reference proteome</keyword>
<dbReference type="STRING" id="66851.MBORA_15430"/>
<keyword evidence="3" id="KW-0489">Methyltransferase</keyword>
<dbReference type="PIRSF" id="PIRSF500206">
    <property type="entry name" value="MtrH"/>
    <property type="match status" value="1"/>
</dbReference>
<evidence type="ECO:0000313" key="7">
    <source>
        <dbReference type="Proteomes" id="UP000077428"/>
    </source>
</evidence>
<evidence type="ECO:0000313" key="6">
    <source>
        <dbReference type="EMBL" id="KZX11298.1"/>
    </source>
</evidence>
<dbReference type="OrthoDB" id="18811at2157"/>
<dbReference type="Gene3D" id="3.20.20.20">
    <property type="entry name" value="Dihydropteroate synthase-like"/>
    <property type="match status" value="1"/>
</dbReference>
<keyword evidence="5" id="KW-1278">Translocase</keyword>
<dbReference type="GO" id="GO:0006730">
    <property type="term" value="P:one-carbon metabolic process"/>
    <property type="evidence" value="ECO:0007669"/>
    <property type="project" value="UniProtKB-KW"/>
</dbReference>
<accession>A0A165ZXN9</accession>
<keyword evidence="2" id="KW-0554">One-carbon metabolism</keyword>